<proteinExistence type="predicted"/>
<evidence type="ECO:0000313" key="2">
    <source>
        <dbReference type="EMBL" id="SHH35513.1"/>
    </source>
</evidence>
<dbReference type="EMBL" id="FQXS01000001">
    <property type="protein sequence ID" value="SHH35513.1"/>
    <property type="molecule type" value="Genomic_DNA"/>
</dbReference>
<organism evidence="2 3">
    <name type="scientific">Desulfofustis glycolicus DSM 9705</name>
    <dbReference type="NCBI Taxonomy" id="1121409"/>
    <lineage>
        <taxon>Bacteria</taxon>
        <taxon>Pseudomonadati</taxon>
        <taxon>Thermodesulfobacteriota</taxon>
        <taxon>Desulfobulbia</taxon>
        <taxon>Desulfobulbales</taxon>
        <taxon>Desulfocapsaceae</taxon>
        <taxon>Desulfofustis</taxon>
    </lineage>
</organism>
<feature type="region of interest" description="Disordered" evidence="1">
    <location>
        <begin position="34"/>
        <end position="64"/>
    </location>
</feature>
<dbReference type="AlphaFoldDB" id="A0A1M5SC77"/>
<reference evidence="2 3" key="1">
    <citation type="submission" date="2016-11" db="EMBL/GenBank/DDBJ databases">
        <authorList>
            <person name="Jaros S."/>
            <person name="Januszkiewicz K."/>
            <person name="Wedrychowicz H."/>
        </authorList>
    </citation>
    <scope>NUCLEOTIDE SEQUENCE [LARGE SCALE GENOMIC DNA]</scope>
    <source>
        <strain evidence="2 3">DSM 9705</strain>
    </source>
</reference>
<dbReference type="Proteomes" id="UP000184139">
    <property type="component" value="Unassembled WGS sequence"/>
</dbReference>
<sequence>MHRHEIAFAKQGALATSDWDTYQTIIRTCLTDRRRSLPTGTVPLTTPPATQAAPGAAPPTRIRR</sequence>
<keyword evidence="3" id="KW-1185">Reference proteome</keyword>
<protein>
    <submittedName>
        <fullName evidence="2">Uncharacterized protein</fullName>
    </submittedName>
</protein>
<accession>A0A1M5SC77</accession>
<feature type="compositionally biased region" description="Low complexity" evidence="1">
    <location>
        <begin position="38"/>
        <end position="64"/>
    </location>
</feature>
<evidence type="ECO:0000313" key="3">
    <source>
        <dbReference type="Proteomes" id="UP000184139"/>
    </source>
</evidence>
<dbReference type="RefSeq" id="WP_073373005.1">
    <property type="nucleotide sequence ID" value="NZ_FQXS01000001.1"/>
</dbReference>
<evidence type="ECO:0000256" key="1">
    <source>
        <dbReference type="SAM" id="MobiDB-lite"/>
    </source>
</evidence>
<gene>
    <name evidence="2" type="ORF">SAMN02745124_00247</name>
</gene>
<name>A0A1M5SC77_9BACT</name>